<proteinExistence type="predicted"/>
<dbReference type="EMBL" id="JAFIWB010000006">
    <property type="protein sequence ID" value="MBN6102147.1"/>
    <property type="molecule type" value="Genomic_DNA"/>
</dbReference>
<reference evidence="1 2" key="1">
    <citation type="submission" date="2021-02" db="EMBL/GenBank/DDBJ databases">
        <title>Taxonomically Unique Crown Gall-Associated Xanthomonas Stains Have Deficiency in Virulence Repertories.</title>
        <authorList>
            <person name="Mafakheri H."/>
            <person name="Taghavi S.M."/>
            <person name="Dimkic I."/>
            <person name="Nemanja K."/>
            <person name="Osdaghi E."/>
        </authorList>
    </citation>
    <scope>NUCLEOTIDE SEQUENCE [LARGE SCALE GENOMIC DNA]</scope>
    <source>
        <strain evidence="1 2">FX4</strain>
    </source>
</reference>
<sequence length="91" mass="10330">MPDLIVGSFYYTATFVDPELKIPIIQTLKYLGEDTNEANSSILLFDEIDAMHGEKRIFIMKSNSDSLILEIEGLLEVLQRSFNGELLLKGY</sequence>
<protein>
    <recommendedName>
        <fullName evidence="3">ATPase AAA-type core domain-containing protein</fullName>
    </recommendedName>
</protein>
<organism evidence="1 2">
    <name type="scientific">Xanthomonas bonasiae</name>
    <dbReference type="NCBI Taxonomy" id="2810351"/>
    <lineage>
        <taxon>Bacteria</taxon>
        <taxon>Pseudomonadati</taxon>
        <taxon>Pseudomonadota</taxon>
        <taxon>Gammaproteobacteria</taxon>
        <taxon>Lysobacterales</taxon>
        <taxon>Lysobacteraceae</taxon>
        <taxon>Xanthomonas</taxon>
    </lineage>
</organism>
<accession>A0ABS3B0P1</accession>
<evidence type="ECO:0008006" key="3">
    <source>
        <dbReference type="Google" id="ProtNLM"/>
    </source>
</evidence>
<dbReference type="Proteomes" id="UP000695802">
    <property type="component" value="Unassembled WGS sequence"/>
</dbReference>
<name>A0ABS3B0P1_9XANT</name>
<dbReference type="RefSeq" id="WP_206229402.1">
    <property type="nucleotide sequence ID" value="NZ_JAFIWB010000006.1"/>
</dbReference>
<evidence type="ECO:0000313" key="2">
    <source>
        <dbReference type="Proteomes" id="UP000695802"/>
    </source>
</evidence>
<gene>
    <name evidence="1" type="ORF">JR064_08225</name>
</gene>
<keyword evidence="2" id="KW-1185">Reference proteome</keyword>
<comment type="caution">
    <text evidence="1">The sequence shown here is derived from an EMBL/GenBank/DDBJ whole genome shotgun (WGS) entry which is preliminary data.</text>
</comment>
<evidence type="ECO:0000313" key="1">
    <source>
        <dbReference type="EMBL" id="MBN6102147.1"/>
    </source>
</evidence>